<dbReference type="InterPro" id="IPR007701">
    <property type="entry name" value="Interferon-rel_develop_reg_N"/>
</dbReference>
<dbReference type="Pfam" id="PF05004">
    <property type="entry name" value="IFRD"/>
    <property type="match status" value="1"/>
</dbReference>
<dbReference type="AlphaFoldDB" id="A0A061B7D6"/>
<dbReference type="PhylomeDB" id="A0A061B7D6"/>
<evidence type="ECO:0000259" key="2">
    <source>
        <dbReference type="Pfam" id="PF05004"/>
    </source>
</evidence>
<feature type="region of interest" description="Disordered" evidence="1">
    <location>
        <begin position="1"/>
        <end position="34"/>
    </location>
</feature>
<protein>
    <submittedName>
        <fullName evidence="3">CYFA0S10e02586g1_1</fullName>
    </submittedName>
</protein>
<name>A0A061B7D6_CYBFA</name>
<dbReference type="OrthoDB" id="18978at2759"/>
<accession>A0A061B7D6</accession>
<evidence type="ECO:0000256" key="1">
    <source>
        <dbReference type="SAM" id="MobiDB-lite"/>
    </source>
</evidence>
<dbReference type="VEuPathDB" id="FungiDB:BON22_3149"/>
<evidence type="ECO:0000313" key="3">
    <source>
        <dbReference type="EMBL" id="CDR42812.1"/>
    </source>
</evidence>
<feature type="domain" description="Interferon-related developmental regulator N-terminal" evidence="2">
    <location>
        <begin position="118"/>
        <end position="335"/>
    </location>
</feature>
<dbReference type="EMBL" id="LK052895">
    <property type="protein sequence ID" value="CDR42812.1"/>
    <property type="molecule type" value="Genomic_DNA"/>
</dbReference>
<feature type="compositionally biased region" description="Low complexity" evidence="1">
    <location>
        <begin position="8"/>
        <end position="24"/>
    </location>
</feature>
<organism evidence="3">
    <name type="scientific">Cyberlindnera fabianii</name>
    <name type="common">Yeast</name>
    <name type="synonym">Hansenula fabianii</name>
    <dbReference type="NCBI Taxonomy" id="36022"/>
    <lineage>
        <taxon>Eukaryota</taxon>
        <taxon>Fungi</taxon>
        <taxon>Dikarya</taxon>
        <taxon>Ascomycota</taxon>
        <taxon>Saccharomycotina</taxon>
        <taxon>Saccharomycetes</taxon>
        <taxon>Phaffomycetales</taxon>
        <taxon>Phaffomycetaceae</taxon>
        <taxon>Cyberlindnera</taxon>
    </lineage>
</organism>
<sequence length="476" mass="53429">MGAYSRINSPSKAASKSNSRSQSRGPGENDENELLNGISFGNIDEMISLRLAMFMKNYEDSIKTPQKYPMHSVKGLSDLLINTRSPIPATDREALLNQLYSLNVKTGEGRFEDMVDIFRISKGYELLVAVRNVAASAIANCDDVADEAIEFLGTLESKIASSELDNSTKEQFVFAYSAISLVVYEGSGAYGVDKKINFLLETLLGLVTDLEENAAVIGSLIYGIGCLLTLLENNAGLNSLLENICESTVELLLDTDLLEITKPMSMLFALAYEMYHYVDDALDENYDAEDEQQPYIYTYEVKNRLQELVSTSQVKQSKKNKTEGRSIFREAVQTVRTYSDRAERIQMQERLREGLKSKSQADHKDDILTHIRLSKTKSIAIRSWVSFFRVVELKWVYGPGLYNQLAHNPTLVAMIEHNVASKFKATPIEATYDTSDPAFVQTTARESHIKKEKMIKHGRAEKLANQLEQTGLNDEE</sequence>
<reference evidence="3" key="1">
    <citation type="journal article" date="2014" name="Genome Announc.">
        <title>Genome sequence of the yeast Cyberlindnera fabianii (Hansenula fabianii).</title>
        <authorList>
            <person name="Freel K.C."/>
            <person name="Sarilar V."/>
            <person name="Neuveglise C."/>
            <person name="Devillers H."/>
            <person name="Friedrich A."/>
            <person name="Schacherer J."/>
        </authorList>
    </citation>
    <scope>NUCLEOTIDE SEQUENCE</scope>
    <source>
        <strain evidence="3">YJS4271</strain>
    </source>
</reference>
<proteinExistence type="predicted"/>
<gene>
    <name evidence="3" type="ORF">CYFA0S_10e02586g</name>
</gene>